<name>A0A448YIE8_BRENA</name>
<keyword evidence="5" id="KW-0175">Coiled coil</keyword>
<dbReference type="InParanoid" id="A0A448YIE8"/>
<dbReference type="GO" id="GO:0008017">
    <property type="term" value="F:microtubule binding"/>
    <property type="evidence" value="ECO:0007669"/>
    <property type="project" value="InterPro"/>
</dbReference>
<keyword evidence="8" id="KW-1185">Reference proteome</keyword>
<dbReference type="GO" id="GO:0003777">
    <property type="term" value="F:microtubule motor activity"/>
    <property type="evidence" value="ECO:0007669"/>
    <property type="project" value="InterPro"/>
</dbReference>
<evidence type="ECO:0000259" key="6">
    <source>
        <dbReference type="PROSITE" id="PS50067"/>
    </source>
</evidence>
<dbReference type="SUPFAM" id="SSF52540">
    <property type="entry name" value="P-loop containing nucleoside triphosphate hydrolases"/>
    <property type="match status" value="1"/>
</dbReference>
<dbReference type="Proteomes" id="UP000290900">
    <property type="component" value="Unassembled WGS sequence"/>
</dbReference>
<feature type="coiled-coil region" evidence="5">
    <location>
        <begin position="212"/>
        <end position="295"/>
    </location>
</feature>
<evidence type="ECO:0000313" key="7">
    <source>
        <dbReference type="EMBL" id="VEU20677.1"/>
    </source>
</evidence>
<organism evidence="7 8">
    <name type="scientific">Brettanomyces naardenensis</name>
    <name type="common">Yeast</name>
    <dbReference type="NCBI Taxonomy" id="13370"/>
    <lineage>
        <taxon>Eukaryota</taxon>
        <taxon>Fungi</taxon>
        <taxon>Dikarya</taxon>
        <taxon>Ascomycota</taxon>
        <taxon>Saccharomycotina</taxon>
        <taxon>Pichiomycetes</taxon>
        <taxon>Pichiales</taxon>
        <taxon>Pichiaceae</taxon>
        <taxon>Brettanomyces</taxon>
    </lineage>
</organism>
<keyword evidence="4" id="KW-0493">Microtubule</keyword>
<dbReference type="InterPro" id="IPR027640">
    <property type="entry name" value="Kinesin-like_fam"/>
</dbReference>
<dbReference type="InterPro" id="IPR036961">
    <property type="entry name" value="Kinesin_motor_dom_sf"/>
</dbReference>
<proteinExistence type="inferred from homology"/>
<dbReference type="Pfam" id="PF00225">
    <property type="entry name" value="Kinesin"/>
    <property type="match status" value="1"/>
</dbReference>
<keyword evidence="1 3" id="KW-0547">Nucleotide-binding</keyword>
<accession>A0A448YIE8</accession>
<dbReference type="InterPro" id="IPR001752">
    <property type="entry name" value="Kinesin_motor_dom"/>
</dbReference>
<evidence type="ECO:0000256" key="3">
    <source>
        <dbReference type="PROSITE-ProRule" id="PRU00283"/>
    </source>
</evidence>
<sequence>MSVGERIREDHRKELQELTQRKELGKKRLGQLQSELWIARADLPEIQLDLEKLQREYDELEEDYVKKNKLIREMDDKRDEKLLAIQREFDVFKKDQEDKFDRQVKIIGDEYDEKAAKMLREKQEEFEKREGDYKKVGKQLRSQLEQIGTDFQDRIRLLRRQHQLRLDNEKLEVEKRTREAEDLIRRVGVETEVLNGELKEKLRGVEVGNKRFEALSGEFRELEEKAEKFENEAGSLRKNLDETRAELGEKIKEMESMKRRCEWFRKEVGRYEGCIKEEEVTRRRIHEKLQELKGNIRVFCRVKPVVMEEGVNSMKDEKSQISTNNLTGNGVSDFPSASSSLSFRCDNFASYPQHIKIIEPLDHRRKSSIGLISPRTLDFSFDMVFDQHSTNSEIFEEISQLVQSSLDGHNVCIFAYGQTGSGKTYTMSNKDDGMIPRSVKLIFERIEEVRQIGWKYEVTGQFLEIYGDNINDLMADSYLNNLDRNKAEIKHIDGKTIVTNITRIVLKSPSQVSEILLRVNGNRMTASTRMNDRSSRSHCVLIINLIGRNERTGQAVNGTLNLIDLAGSERISQSQVTGIRLRETRSINRSLSSLGDVIMSLKNRSQHVPYRNSKLTYLLQYSLGGGSSKTLMFVNVSSNVEHFNETINSLRFAEKVNGAGYIQEDPRK</sequence>
<dbReference type="PROSITE" id="PS50067">
    <property type="entry name" value="KINESIN_MOTOR_2"/>
    <property type="match status" value="1"/>
</dbReference>
<dbReference type="SMART" id="SM00129">
    <property type="entry name" value="KISc"/>
    <property type="match status" value="1"/>
</dbReference>
<dbReference type="EMBL" id="CAACVR010000006">
    <property type="protein sequence ID" value="VEU20677.1"/>
    <property type="molecule type" value="Genomic_DNA"/>
</dbReference>
<evidence type="ECO:0000256" key="2">
    <source>
        <dbReference type="ARBA" id="ARBA00022840"/>
    </source>
</evidence>
<comment type="similarity">
    <text evidence="3 4">Belongs to the TRAFAC class myosin-kinesin ATPase superfamily. Kinesin family.</text>
</comment>
<evidence type="ECO:0000256" key="4">
    <source>
        <dbReference type="RuleBase" id="RU000394"/>
    </source>
</evidence>
<dbReference type="Gene3D" id="3.40.850.10">
    <property type="entry name" value="Kinesin motor domain"/>
    <property type="match status" value="1"/>
</dbReference>
<evidence type="ECO:0000256" key="5">
    <source>
        <dbReference type="SAM" id="Coils"/>
    </source>
</evidence>
<dbReference type="GO" id="GO:0007018">
    <property type="term" value="P:microtubule-based movement"/>
    <property type="evidence" value="ECO:0007669"/>
    <property type="project" value="InterPro"/>
</dbReference>
<feature type="coiled-coil region" evidence="5">
    <location>
        <begin position="8"/>
        <end position="77"/>
    </location>
</feature>
<evidence type="ECO:0000256" key="1">
    <source>
        <dbReference type="ARBA" id="ARBA00022741"/>
    </source>
</evidence>
<protein>
    <recommendedName>
        <fullName evidence="4">Kinesin-like protein</fullName>
    </recommendedName>
</protein>
<gene>
    <name evidence="7" type="ORF">BRENAR_LOCUS1412</name>
</gene>
<dbReference type="FunCoup" id="A0A448YIE8">
    <property type="interactions" value="342"/>
</dbReference>
<feature type="domain" description="Kinesin motor" evidence="6">
    <location>
        <begin position="295"/>
        <end position="659"/>
    </location>
</feature>
<feature type="binding site" evidence="3">
    <location>
        <begin position="417"/>
        <end position="424"/>
    </location>
    <ligand>
        <name>ATP</name>
        <dbReference type="ChEBI" id="CHEBI:30616"/>
    </ligand>
</feature>
<dbReference type="AlphaFoldDB" id="A0A448YIE8"/>
<dbReference type="PRINTS" id="PR00380">
    <property type="entry name" value="KINESINHEAVY"/>
</dbReference>
<dbReference type="OrthoDB" id="3176171at2759"/>
<dbReference type="STRING" id="13370.A0A448YIE8"/>
<dbReference type="PANTHER" id="PTHR47972">
    <property type="entry name" value="KINESIN-LIKE PROTEIN KLP-3"/>
    <property type="match status" value="1"/>
</dbReference>
<evidence type="ECO:0000313" key="8">
    <source>
        <dbReference type="Proteomes" id="UP000290900"/>
    </source>
</evidence>
<dbReference type="GO" id="GO:0005524">
    <property type="term" value="F:ATP binding"/>
    <property type="evidence" value="ECO:0007669"/>
    <property type="project" value="UniProtKB-UniRule"/>
</dbReference>
<keyword evidence="3 4" id="KW-0505">Motor protein</keyword>
<reference evidence="7 8" key="1">
    <citation type="submission" date="2018-12" db="EMBL/GenBank/DDBJ databases">
        <authorList>
            <person name="Tiukova I."/>
            <person name="Dainat J."/>
        </authorList>
    </citation>
    <scope>NUCLEOTIDE SEQUENCE [LARGE SCALE GENOMIC DNA]</scope>
</reference>
<keyword evidence="2 3" id="KW-0067">ATP-binding</keyword>
<dbReference type="GO" id="GO:0005874">
    <property type="term" value="C:microtubule"/>
    <property type="evidence" value="ECO:0007669"/>
    <property type="project" value="UniProtKB-KW"/>
</dbReference>
<dbReference type="InterPro" id="IPR027417">
    <property type="entry name" value="P-loop_NTPase"/>
</dbReference>
<dbReference type="PROSITE" id="PS00411">
    <property type="entry name" value="KINESIN_MOTOR_1"/>
    <property type="match status" value="1"/>
</dbReference>
<dbReference type="InterPro" id="IPR019821">
    <property type="entry name" value="Kinesin_motor_CS"/>
</dbReference>